<organism evidence="1 2">
    <name type="scientific">Psychrobacter nivimaris</name>
    <dbReference type="NCBI Taxonomy" id="281738"/>
    <lineage>
        <taxon>Bacteria</taxon>
        <taxon>Pseudomonadati</taxon>
        <taxon>Pseudomonadota</taxon>
        <taxon>Gammaproteobacteria</taxon>
        <taxon>Moraxellales</taxon>
        <taxon>Moraxellaceae</taxon>
        <taxon>Psychrobacter</taxon>
    </lineage>
</organism>
<evidence type="ECO:0000313" key="2">
    <source>
        <dbReference type="Proteomes" id="UP000471465"/>
    </source>
</evidence>
<comment type="caution">
    <text evidence="1">The sequence shown here is derived from an EMBL/GenBank/DDBJ whole genome shotgun (WGS) entry which is preliminary data.</text>
</comment>
<dbReference type="PROSITE" id="PS51257">
    <property type="entry name" value="PROKAR_LIPOPROTEIN"/>
    <property type="match status" value="1"/>
</dbReference>
<sequence>MKRLFALGLVAILSGCGGGYDSLPPQVSNGGGGTIGAGGTIGSGGSKEDGEWRYSSVDNSAGEVFNAKAENNAINTYPDPEVSGLNARPFIIAERQRLLPGTVSESIKIFAGSAVACVPTCQIPIKFNSNRQSYLMQYSTLDEVLVPVSAEVGKDLFDKFTKSNSAVITLPIIGLSDNVESEFNLRGYEADRMKLNIDSL</sequence>
<dbReference type="RefSeq" id="WP_160021192.1">
    <property type="nucleotide sequence ID" value="NZ_VZIZ01000007.1"/>
</dbReference>
<dbReference type="EMBL" id="VZIZ01000007">
    <property type="protein sequence ID" value="KAF0569517.1"/>
    <property type="molecule type" value="Genomic_DNA"/>
</dbReference>
<name>A0A6N7C3X2_9GAMM</name>
<keyword evidence="2" id="KW-1185">Reference proteome</keyword>
<dbReference type="Proteomes" id="UP000471465">
    <property type="component" value="Unassembled WGS sequence"/>
</dbReference>
<proteinExistence type="predicted"/>
<evidence type="ECO:0000313" key="1">
    <source>
        <dbReference type="EMBL" id="KAF0569517.1"/>
    </source>
</evidence>
<evidence type="ECO:0008006" key="3">
    <source>
        <dbReference type="Google" id="ProtNLM"/>
    </source>
</evidence>
<reference evidence="1 2" key="1">
    <citation type="submission" date="2019-09" db="EMBL/GenBank/DDBJ databases">
        <title>Draft genome sequence of Psychrobacter nivimaris LAMA 639, in search for biotechnological relevant genes.</title>
        <authorList>
            <person name="Lima A.O.S."/>
            <person name="Staloch B.E.K."/>
            <person name="Freitas R.C."/>
            <person name="Niero H."/>
            <person name="Silva M.A.C."/>
        </authorList>
    </citation>
    <scope>NUCLEOTIDE SEQUENCE [LARGE SCALE GENOMIC DNA]</scope>
    <source>
        <strain evidence="1 2">LAMA 639</strain>
    </source>
</reference>
<accession>A0A6N7C3X2</accession>
<dbReference type="AlphaFoldDB" id="A0A6N7C3X2"/>
<protein>
    <recommendedName>
        <fullName evidence="3">Lipoprotein</fullName>
    </recommendedName>
</protein>
<gene>
    <name evidence="1" type="ORF">FQV37_2542</name>
</gene>